<dbReference type="AlphaFoldDB" id="D4H4W5"/>
<evidence type="ECO:0000256" key="2">
    <source>
        <dbReference type="SAM" id="SignalP"/>
    </source>
</evidence>
<sequence precursor="true">MRTLLITLLLSFVVLSVNANDIDSSISYEEIITKINDINIAKKNNLRVKEIIKEYTYNVGDDDSKNDARKNALSQVKVLILEETGVFVESYLELDNLRSDNGSKQIIREEIKNLTAGIVKTKILDEKYDGETFYIKASVLVDPDSVSEGISEILKIRANQGEIDKLQKLLQTKESEIDIRSNETIALQKKLTKQMLTNEAKEKEISRLNQLLSNAKTSLNEYQKDEKKIQKELTEVTNKIEQIKDRINKQNKKACLVPKGAKKYEIVNTIGEPDDVQGCFQGYSQRYKDHCEKWYYGSILLDFDETKLLKYVLGCKK</sequence>
<feature type="chain" id="PRO_5003057645" evidence="2">
    <location>
        <begin position="20"/>
        <end position="317"/>
    </location>
</feature>
<dbReference type="STRING" id="522772.Dacet_0725"/>
<protein>
    <submittedName>
        <fullName evidence="3">Uncharacterized protein</fullName>
    </submittedName>
</protein>
<evidence type="ECO:0000313" key="3">
    <source>
        <dbReference type="EMBL" id="ADD67509.1"/>
    </source>
</evidence>
<dbReference type="eggNOG" id="COG0457">
    <property type="taxonomic scope" value="Bacteria"/>
</dbReference>
<feature type="coiled-coil region" evidence="1">
    <location>
        <begin position="156"/>
        <end position="253"/>
    </location>
</feature>
<evidence type="ECO:0000256" key="1">
    <source>
        <dbReference type="SAM" id="Coils"/>
    </source>
</evidence>
<dbReference type="InParanoid" id="D4H4W5"/>
<accession>D4H4W5</accession>
<gene>
    <name evidence="3" type="ordered locus">Dacet_0725</name>
</gene>
<dbReference type="EMBL" id="CP001968">
    <property type="protein sequence ID" value="ADD67509.1"/>
    <property type="molecule type" value="Genomic_DNA"/>
</dbReference>
<dbReference type="PaxDb" id="522772-Dacet_0725"/>
<evidence type="ECO:0000313" key="4">
    <source>
        <dbReference type="Proteomes" id="UP000002012"/>
    </source>
</evidence>
<dbReference type="HOGENOM" id="CLU_876390_0_0_0"/>
<keyword evidence="1" id="KW-0175">Coiled coil</keyword>
<keyword evidence="4" id="KW-1185">Reference proteome</keyword>
<name>D4H4W5_DENA2</name>
<reference evidence="3 4" key="1">
    <citation type="journal article" date="2010" name="Stand. Genomic Sci.">
        <title>Complete genome sequence of Denitrovibrio acetiphilus type strain (N2460).</title>
        <authorList>
            <person name="Kiss H."/>
            <person name="Lang E."/>
            <person name="Lapidus A."/>
            <person name="Copeland A."/>
            <person name="Nolan M."/>
            <person name="Glavina Del Rio T."/>
            <person name="Chen F."/>
            <person name="Lucas S."/>
            <person name="Tice H."/>
            <person name="Cheng J.F."/>
            <person name="Han C."/>
            <person name="Goodwin L."/>
            <person name="Pitluck S."/>
            <person name="Liolios K."/>
            <person name="Pati A."/>
            <person name="Ivanova N."/>
            <person name="Mavromatis K."/>
            <person name="Chen A."/>
            <person name="Palaniappan K."/>
            <person name="Land M."/>
            <person name="Hauser L."/>
            <person name="Chang Y.J."/>
            <person name="Jeffries C.D."/>
            <person name="Detter J.C."/>
            <person name="Brettin T."/>
            <person name="Spring S."/>
            <person name="Rohde M."/>
            <person name="Goker M."/>
            <person name="Woyke T."/>
            <person name="Bristow J."/>
            <person name="Eisen J.A."/>
            <person name="Markowitz V."/>
            <person name="Hugenholtz P."/>
            <person name="Kyrpides N.C."/>
            <person name="Klenk H.P."/>
        </authorList>
    </citation>
    <scope>NUCLEOTIDE SEQUENCE [LARGE SCALE GENOMIC DNA]</scope>
    <source>
        <strain evidence="4">DSM 12809 / NBRC 114555 / N2460</strain>
    </source>
</reference>
<dbReference type="RefSeq" id="WP_013010045.1">
    <property type="nucleotide sequence ID" value="NC_013943.1"/>
</dbReference>
<proteinExistence type="predicted"/>
<dbReference type="OrthoDB" id="6120455at2"/>
<dbReference type="KEGG" id="dap:Dacet_0725"/>
<dbReference type="Proteomes" id="UP000002012">
    <property type="component" value="Chromosome"/>
</dbReference>
<feature type="signal peptide" evidence="2">
    <location>
        <begin position="1"/>
        <end position="19"/>
    </location>
</feature>
<organism evidence="3 4">
    <name type="scientific">Denitrovibrio acetiphilus (strain DSM 12809 / NBRC 114555 / N2460)</name>
    <dbReference type="NCBI Taxonomy" id="522772"/>
    <lineage>
        <taxon>Bacteria</taxon>
        <taxon>Pseudomonadati</taxon>
        <taxon>Deferribacterota</taxon>
        <taxon>Deferribacteres</taxon>
        <taxon>Deferribacterales</taxon>
        <taxon>Geovibrionaceae</taxon>
        <taxon>Denitrovibrio</taxon>
    </lineage>
</organism>
<keyword evidence="2" id="KW-0732">Signal</keyword>